<gene>
    <name evidence="2" type="ORF">PODLI_1B006816</name>
</gene>
<feature type="region of interest" description="Disordered" evidence="1">
    <location>
        <begin position="1"/>
        <end position="93"/>
    </location>
</feature>
<accession>A0AA35KPW5</accession>
<feature type="compositionally biased region" description="Basic residues" evidence="1">
    <location>
        <begin position="1"/>
        <end position="10"/>
    </location>
</feature>
<dbReference type="Proteomes" id="UP001178461">
    <property type="component" value="Chromosome 8"/>
</dbReference>
<proteinExistence type="predicted"/>
<evidence type="ECO:0000256" key="1">
    <source>
        <dbReference type="SAM" id="MobiDB-lite"/>
    </source>
</evidence>
<keyword evidence="3" id="KW-1185">Reference proteome</keyword>
<sequence>MGRPTRRASGRRGPSAASSRRGTPVQPSAEVASGSGPSRVVSRQSVPGASRPSLDSGSSIEDNLPVPARKSSGGKRRRRRSSRKRAKRRREDSSSSYAGLAAIRIWMVGHSIIHWAGVAARQSGLGPGLGLPPHVQLSWLARRGMRWSEFLPRIQRQLILKGPPTAIVVQLGENDLVSMDCFSLRAAILGDLETLRALVPSAKIFWSKLLQRRVWRGSRCPAATERARKRINSAVSKKIFELGGDVISHPEILFQAATLFRADGVHLSASGNEAWLGAVVAKLRSWLGL</sequence>
<feature type="compositionally biased region" description="Polar residues" evidence="1">
    <location>
        <begin position="41"/>
        <end position="61"/>
    </location>
</feature>
<name>A0AA35KPW5_9SAUR</name>
<reference evidence="2" key="1">
    <citation type="submission" date="2022-12" db="EMBL/GenBank/DDBJ databases">
        <authorList>
            <person name="Alioto T."/>
            <person name="Alioto T."/>
            <person name="Gomez Garrido J."/>
        </authorList>
    </citation>
    <scope>NUCLEOTIDE SEQUENCE</scope>
</reference>
<feature type="compositionally biased region" description="Basic residues" evidence="1">
    <location>
        <begin position="72"/>
        <end position="88"/>
    </location>
</feature>
<dbReference type="EMBL" id="OX395133">
    <property type="protein sequence ID" value="CAI5782151.1"/>
    <property type="molecule type" value="Genomic_DNA"/>
</dbReference>
<evidence type="ECO:0000313" key="3">
    <source>
        <dbReference type="Proteomes" id="UP001178461"/>
    </source>
</evidence>
<evidence type="ECO:0000313" key="2">
    <source>
        <dbReference type="EMBL" id="CAI5782151.1"/>
    </source>
</evidence>
<organism evidence="2 3">
    <name type="scientific">Podarcis lilfordi</name>
    <name type="common">Lilford's wall lizard</name>
    <dbReference type="NCBI Taxonomy" id="74358"/>
    <lineage>
        <taxon>Eukaryota</taxon>
        <taxon>Metazoa</taxon>
        <taxon>Chordata</taxon>
        <taxon>Craniata</taxon>
        <taxon>Vertebrata</taxon>
        <taxon>Euteleostomi</taxon>
        <taxon>Lepidosauria</taxon>
        <taxon>Squamata</taxon>
        <taxon>Bifurcata</taxon>
        <taxon>Unidentata</taxon>
        <taxon>Episquamata</taxon>
        <taxon>Laterata</taxon>
        <taxon>Lacertibaenia</taxon>
        <taxon>Lacertidae</taxon>
        <taxon>Podarcis</taxon>
    </lineage>
</organism>
<protein>
    <recommendedName>
        <fullName evidence="4">SGNH hydrolase-type esterase domain-containing protein</fullName>
    </recommendedName>
</protein>
<dbReference type="InterPro" id="IPR036514">
    <property type="entry name" value="SGNH_hydro_sf"/>
</dbReference>
<dbReference type="AlphaFoldDB" id="A0AA35KPW5"/>
<feature type="compositionally biased region" description="Low complexity" evidence="1">
    <location>
        <begin position="11"/>
        <end position="23"/>
    </location>
</feature>
<dbReference type="Gene3D" id="3.40.50.1110">
    <property type="entry name" value="SGNH hydrolase"/>
    <property type="match status" value="1"/>
</dbReference>
<dbReference type="SUPFAM" id="SSF52266">
    <property type="entry name" value="SGNH hydrolase"/>
    <property type="match status" value="1"/>
</dbReference>
<evidence type="ECO:0008006" key="4">
    <source>
        <dbReference type="Google" id="ProtNLM"/>
    </source>
</evidence>